<dbReference type="OrthoDB" id="7474049at2759"/>
<evidence type="ECO:0000313" key="1">
    <source>
        <dbReference type="EMBL" id="VVC26615.1"/>
    </source>
</evidence>
<gene>
    <name evidence="1" type="ORF">CINCED_3A003307</name>
</gene>
<dbReference type="AlphaFoldDB" id="A0A5E4M5U4"/>
<dbReference type="EMBL" id="CABPRJ010000040">
    <property type="protein sequence ID" value="VVC26615.1"/>
    <property type="molecule type" value="Genomic_DNA"/>
</dbReference>
<dbReference type="GO" id="GO:0004519">
    <property type="term" value="F:endonuclease activity"/>
    <property type="evidence" value="ECO:0007669"/>
    <property type="project" value="UniProtKB-KW"/>
</dbReference>
<proteinExistence type="predicted"/>
<dbReference type="InterPro" id="IPR036691">
    <property type="entry name" value="Endo/exonu/phosph_ase_sf"/>
</dbReference>
<keyword evidence="1" id="KW-0378">Hydrolase</keyword>
<keyword evidence="1" id="KW-0255">Endonuclease</keyword>
<sequence length="174" mass="19109">IQQKPVTANVSYAQIASTSKVDPKSPQPKGNKESITLNDILVALTNITQTLTNITSRMDKLEINQINSKNTSQKIKGMNSTLGRARVGTAVIIKESIKNYELEKYFVNHIQATSVSVNDGNNDLTIAAIYCPPQGGADEIKFTEFHTLGSEFIVGGHYNAKHTHRGSRLITPKR</sequence>
<reference evidence="1 2" key="1">
    <citation type="submission" date="2019-08" db="EMBL/GenBank/DDBJ databases">
        <authorList>
            <person name="Alioto T."/>
            <person name="Alioto T."/>
            <person name="Gomez Garrido J."/>
        </authorList>
    </citation>
    <scope>NUCLEOTIDE SEQUENCE [LARGE SCALE GENOMIC DNA]</scope>
</reference>
<organism evidence="1 2">
    <name type="scientific">Cinara cedri</name>
    <dbReference type="NCBI Taxonomy" id="506608"/>
    <lineage>
        <taxon>Eukaryota</taxon>
        <taxon>Metazoa</taxon>
        <taxon>Ecdysozoa</taxon>
        <taxon>Arthropoda</taxon>
        <taxon>Hexapoda</taxon>
        <taxon>Insecta</taxon>
        <taxon>Pterygota</taxon>
        <taxon>Neoptera</taxon>
        <taxon>Paraneoptera</taxon>
        <taxon>Hemiptera</taxon>
        <taxon>Sternorrhyncha</taxon>
        <taxon>Aphidomorpha</taxon>
        <taxon>Aphidoidea</taxon>
        <taxon>Aphididae</taxon>
        <taxon>Lachninae</taxon>
        <taxon>Cinara</taxon>
    </lineage>
</organism>
<feature type="non-terminal residue" evidence="1">
    <location>
        <position position="1"/>
    </location>
</feature>
<name>A0A5E4M5U4_9HEMI</name>
<dbReference type="Proteomes" id="UP000325440">
    <property type="component" value="Unassembled WGS sequence"/>
</dbReference>
<dbReference type="SUPFAM" id="SSF56219">
    <property type="entry name" value="DNase I-like"/>
    <property type="match status" value="1"/>
</dbReference>
<keyword evidence="2" id="KW-1185">Reference proteome</keyword>
<evidence type="ECO:0000313" key="2">
    <source>
        <dbReference type="Proteomes" id="UP000325440"/>
    </source>
</evidence>
<keyword evidence="1" id="KW-0269">Exonuclease</keyword>
<dbReference type="GO" id="GO:0004527">
    <property type="term" value="F:exonuclease activity"/>
    <property type="evidence" value="ECO:0007669"/>
    <property type="project" value="UniProtKB-KW"/>
</dbReference>
<dbReference type="Gene3D" id="3.60.10.10">
    <property type="entry name" value="Endonuclease/exonuclease/phosphatase"/>
    <property type="match status" value="1"/>
</dbReference>
<protein>
    <submittedName>
        <fullName evidence="1">Endonuclease/exonuclease/phosphatase</fullName>
    </submittedName>
</protein>
<accession>A0A5E4M5U4</accession>
<keyword evidence="1" id="KW-0540">Nuclease</keyword>